<reference evidence="9 10" key="1">
    <citation type="journal article" date="2019" name="Commun. Biol.">
        <title>The bagworm genome reveals a unique fibroin gene that provides high tensile strength.</title>
        <authorList>
            <person name="Kono N."/>
            <person name="Nakamura H."/>
            <person name="Ohtoshi R."/>
            <person name="Tomita M."/>
            <person name="Numata K."/>
            <person name="Arakawa K."/>
        </authorList>
    </citation>
    <scope>NUCLEOTIDE SEQUENCE [LARGE SCALE GENOMIC DNA]</scope>
</reference>
<sequence length="1229" mass="135172">MKRENGGINVKKANLMLKQSAQSRNKVADESLESRWFPLPMELRSSKLRISMRTPLDSSRGITNTLPLSWARIGYTIEEDQVNGRRTEVGHRNSHWTQLDESVAEATTYPSPPASRPPSGDAKKNNTPPAPNVVTRNAARNAKIQTRAMTGNAKPSASLLAAKKRAQQKKKHPVDTVLKDHYQIVMECKERVRGLTGVVTEPRMVEHRCLWDSNYPECPERLISVIDRCRELKLLDQCVVIEARAATRDEVCALHSPAVHDLLAATHGLLDTERLEAISAKYDAIYVHPSTHELALIAAGSTIELVEHIVKGSLQNGAALVRPPGHHAMRAEPCGYCFYNNVALAANHAIKNLGVERILIVDWDVHHGQATQQMFYDDPRVLYFSIHRYEHGAFWPSLRQSSFEYVGAGPGRGYNVNVPLNCTGMRDADYLSVFTQLLLPIAHEYLPQLVICSAGYDSALGDEKGEMEVTPACYATLTHLISGVCPAVAVVLEGGYCLTSLAEGAALTLRALLSHPPPCLQPLTRPSDEIVETILNCIYVLRPYWRCFDQYPTHVASATASETEGGLPRHHVQAKWLGDETRPDRFETRDCYPIQESALRQRLLDRLQELRLATNLTVAPHAVGYVYDEAMLKHRNICEPGHVECPERILRIHERHIEFGLLRRMHRIRARRATEDEILAIHTKEHLARLQRLATTKLRDLHHNRAEFDSVYFHPDSLESAAVALGSVVEMVSAVCKGELGCGVCVVRPPGHHAETDAPSGFCLLNSAAAGARHAVDRLGVRRVLLLDWDVHHGNGIQHMFYDQPEVLYISLHRYDNGSFFPHSRDADHACAGTGRGLGYNVNIPWNKRGMGDAEYLSAFTRVVLPIAYEYNPKLVIISAGFDACVGDPLGGCKVSPECFGRLTHYMRGLAGGRVVLALEGGYNVTSVSFAAIMCSKALLDDPLPQLAEPAAVCHRSAVDSIDAVIDTHKKHWKSLRFRVSLPADGALGEPAPSRGLDAVGYDDDALLDSLLNLTLDNKSECKGGNCGTDDEDDNDAKETRVTDKKTQNEINVANCEGVAFSTVEASGSNAGMNLGASGSGVGESAEVGGTMTVTLVDYLASQMNAIVNEEMFAVIPLPWCPHLEVLQTLPADASFAQGTKCVNCDHTEENWICLHCYIVACARAVNGHMQEHCASNGHTLLLSLADLSVWCNVCDSYVDNALLYDAKNAAHLAKFGEPMPWSYATDGQ</sequence>
<evidence type="ECO:0000256" key="3">
    <source>
        <dbReference type="ARBA" id="ARBA00022801"/>
    </source>
</evidence>
<dbReference type="STRING" id="151549.A0A4C1WG86"/>
<proteinExistence type="inferred from homology"/>
<keyword evidence="6" id="KW-0479">Metal-binding</keyword>
<dbReference type="InterPro" id="IPR023696">
    <property type="entry name" value="Ureohydrolase_dom_sf"/>
</dbReference>
<dbReference type="InterPro" id="IPR023801">
    <property type="entry name" value="His_deacetylse_dom"/>
</dbReference>
<evidence type="ECO:0000256" key="5">
    <source>
        <dbReference type="ARBA" id="ARBA00048287"/>
    </source>
</evidence>
<dbReference type="Pfam" id="PF02148">
    <property type="entry name" value="zf-UBP"/>
    <property type="match status" value="1"/>
</dbReference>
<keyword evidence="6" id="KW-0862">Zinc</keyword>
<dbReference type="Gene3D" id="3.40.800.20">
    <property type="entry name" value="Histone deacetylase domain"/>
    <property type="match status" value="2"/>
</dbReference>
<dbReference type="GO" id="GO:0040029">
    <property type="term" value="P:epigenetic regulation of gene expression"/>
    <property type="evidence" value="ECO:0007669"/>
    <property type="project" value="TreeGrafter"/>
</dbReference>
<dbReference type="AlphaFoldDB" id="A0A4C1WG86"/>
<dbReference type="PANTHER" id="PTHR10625">
    <property type="entry name" value="HISTONE DEACETYLASE HDAC1-RELATED"/>
    <property type="match status" value="1"/>
</dbReference>
<keyword evidence="4" id="KW-0539">Nucleus</keyword>
<feature type="domain" description="UBP-type" evidence="8">
    <location>
        <begin position="1119"/>
        <end position="1220"/>
    </location>
</feature>
<dbReference type="EMBL" id="BGZK01000538">
    <property type="protein sequence ID" value="GBP49135.1"/>
    <property type="molecule type" value="Genomic_DNA"/>
</dbReference>
<keyword evidence="6" id="KW-0863">Zinc-finger</keyword>
<gene>
    <name evidence="9" type="primary">HDAC6</name>
    <name evidence="9" type="ORF">EVAR_80803_1</name>
</gene>
<keyword evidence="3" id="KW-0378">Hydrolase</keyword>
<evidence type="ECO:0000256" key="7">
    <source>
        <dbReference type="SAM" id="MobiDB-lite"/>
    </source>
</evidence>
<dbReference type="SMART" id="SM00290">
    <property type="entry name" value="ZnF_UBP"/>
    <property type="match status" value="1"/>
</dbReference>
<dbReference type="InterPro" id="IPR013083">
    <property type="entry name" value="Znf_RING/FYVE/PHD"/>
</dbReference>
<evidence type="ECO:0000256" key="1">
    <source>
        <dbReference type="ARBA" id="ARBA00004123"/>
    </source>
</evidence>
<evidence type="ECO:0000259" key="8">
    <source>
        <dbReference type="PROSITE" id="PS50271"/>
    </source>
</evidence>
<dbReference type="InterPro" id="IPR001607">
    <property type="entry name" value="Znf_UBP"/>
</dbReference>
<evidence type="ECO:0000256" key="2">
    <source>
        <dbReference type="ARBA" id="ARBA00007738"/>
    </source>
</evidence>
<feature type="region of interest" description="Disordered" evidence="7">
    <location>
        <begin position="1023"/>
        <end position="1044"/>
    </location>
</feature>
<dbReference type="Proteomes" id="UP000299102">
    <property type="component" value="Unassembled WGS sequence"/>
</dbReference>
<comment type="subcellular location">
    <subcellularLocation>
        <location evidence="1">Nucleus</location>
    </subcellularLocation>
</comment>
<dbReference type="GO" id="GO:0000118">
    <property type="term" value="C:histone deacetylase complex"/>
    <property type="evidence" value="ECO:0007669"/>
    <property type="project" value="TreeGrafter"/>
</dbReference>
<comment type="catalytic activity">
    <reaction evidence="5">
        <text>N(6)-acetyl-L-lysyl-[histone] + H2O = L-lysyl-[histone] + acetate</text>
        <dbReference type="Rhea" id="RHEA:58196"/>
        <dbReference type="Rhea" id="RHEA-COMP:9845"/>
        <dbReference type="Rhea" id="RHEA-COMP:11338"/>
        <dbReference type="ChEBI" id="CHEBI:15377"/>
        <dbReference type="ChEBI" id="CHEBI:29969"/>
        <dbReference type="ChEBI" id="CHEBI:30089"/>
        <dbReference type="ChEBI" id="CHEBI:61930"/>
        <dbReference type="EC" id="3.5.1.98"/>
    </reaction>
</comment>
<dbReference type="SUPFAM" id="SSF52768">
    <property type="entry name" value="Arginase/deacetylase"/>
    <property type="match status" value="2"/>
</dbReference>
<dbReference type="Gene3D" id="3.30.40.10">
    <property type="entry name" value="Zinc/RING finger domain, C3HC4 (zinc finger)"/>
    <property type="match status" value="1"/>
</dbReference>
<evidence type="ECO:0000313" key="10">
    <source>
        <dbReference type="Proteomes" id="UP000299102"/>
    </source>
</evidence>
<name>A0A4C1WG86_EUMVA</name>
<protein>
    <submittedName>
        <fullName evidence="9">Histone deacetylase 6</fullName>
    </submittedName>
</protein>
<comment type="caution">
    <text evidence="9">The sequence shown here is derived from an EMBL/GenBank/DDBJ whole genome shotgun (WGS) entry which is preliminary data.</text>
</comment>
<keyword evidence="10" id="KW-1185">Reference proteome</keyword>
<organism evidence="9 10">
    <name type="scientific">Eumeta variegata</name>
    <name type="common">Bagworm moth</name>
    <name type="synonym">Eumeta japonica</name>
    <dbReference type="NCBI Taxonomy" id="151549"/>
    <lineage>
        <taxon>Eukaryota</taxon>
        <taxon>Metazoa</taxon>
        <taxon>Ecdysozoa</taxon>
        <taxon>Arthropoda</taxon>
        <taxon>Hexapoda</taxon>
        <taxon>Insecta</taxon>
        <taxon>Pterygota</taxon>
        <taxon>Neoptera</taxon>
        <taxon>Endopterygota</taxon>
        <taxon>Lepidoptera</taxon>
        <taxon>Glossata</taxon>
        <taxon>Ditrysia</taxon>
        <taxon>Tineoidea</taxon>
        <taxon>Psychidae</taxon>
        <taxon>Oiketicinae</taxon>
        <taxon>Eumeta</taxon>
    </lineage>
</organism>
<evidence type="ECO:0000313" key="9">
    <source>
        <dbReference type="EMBL" id="GBP49135.1"/>
    </source>
</evidence>
<accession>A0A4C1WG86</accession>
<evidence type="ECO:0000256" key="6">
    <source>
        <dbReference type="PROSITE-ProRule" id="PRU00502"/>
    </source>
</evidence>
<dbReference type="GO" id="GO:0008270">
    <property type="term" value="F:zinc ion binding"/>
    <property type="evidence" value="ECO:0007669"/>
    <property type="project" value="UniProtKB-KW"/>
</dbReference>
<dbReference type="OrthoDB" id="424012at2759"/>
<feature type="region of interest" description="Disordered" evidence="7">
    <location>
        <begin position="102"/>
        <end position="133"/>
    </location>
</feature>
<dbReference type="CDD" id="cd10002">
    <property type="entry name" value="HDAC10_HDAC6-dom1"/>
    <property type="match status" value="1"/>
</dbReference>
<dbReference type="Pfam" id="PF00850">
    <property type="entry name" value="Hist_deacetyl"/>
    <property type="match status" value="2"/>
</dbReference>
<dbReference type="PRINTS" id="PR01270">
    <property type="entry name" value="HDASUPER"/>
</dbReference>
<dbReference type="FunFam" id="3.40.800.20:FF:000005">
    <property type="entry name" value="histone deacetylase 6"/>
    <property type="match status" value="1"/>
</dbReference>
<dbReference type="InterPro" id="IPR000286">
    <property type="entry name" value="HDACs"/>
</dbReference>
<evidence type="ECO:0000256" key="4">
    <source>
        <dbReference type="ARBA" id="ARBA00023242"/>
    </source>
</evidence>
<dbReference type="PANTHER" id="PTHR10625:SF38">
    <property type="entry name" value="HISTONE DEACETYLASE 6, ISOFORM G"/>
    <property type="match status" value="1"/>
</dbReference>
<comment type="similarity">
    <text evidence="2">Belongs to the histone deacetylase family. HD type 2 subfamily.</text>
</comment>
<dbReference type="GO" id="GO:0141221">
    <property type="term" value="F:histone deacetylase activity, hydrolytic mechanism"/>
    <property type="evidence" value="ECO:0007669"/>
    <property type="project" value="UniProtKB-EC"/>
</dbReference>
<dbReference type="PROSITE" id="PS50271">
    <property type="entry name" value="ZF_UBP"/>
    <property type="match status" value="1"/>
</dbReference>
<dbReference type="SUPFAM" id="SSF57850">
    <property type="entry name" value="RING/U-box"/>
    <property type="match status" value="1"/>
</dbReference>
<dbReference type="InterPro" id="IPR037138">
    <property type="entry name" value="His_deacetylse_dom_sf"/>
</dbReference>